<dbReference type="Proteomes" id="UP001218218">
    <property type="component" value="Unassembled WGS sequence"/>
</dbReference>
<dbReference type="EMBL" id="JARIHO010000052">
    <property type="protein sequence ID" value="KAJ7320995.1"/>
    <property type="molecule type" value="Genomic_DNA"/>
</dbReference>
<proteinExistence type="predicted"/>
<feature type="compositionally biased region" description="Basic and acidic residues" evidence="1">
    <location>
        <begin position="277"/>
        <end position="296"/>
    </location>
</feature>
<evidence type="ECO:0000313" key="3">
    <source>
        <dbReference type="Proteomes" id="UP001218218"/>
    </source>
</evidence>
<name>A0AAD6ZGA7_9AGAR</name>
<accession>A0AAD6ZGA7</accession>
<sequence length="531" mass="58090">MSTPSRSQGHRRSRRDHRSWRTDNSGSDLEDTDLWVSPSPSPTGLPCWRTQEQNAEANTLSRTSLRHNPKDESTGNTSWHPRPAPASSGGLMPRQRNDLSSRSHPDVDGQSGTFVIYSPRDAVPDKPIDSFAISDFTCLRANLRTGGCLVSVHAPAEATLWLENHWDSRLLTSIRNSGCGGPFACMLSPEKPALAIFASHKDPKYLNMAQSLAESSGFPVVIRPASDNPASTLLTPETDPPKMSVNSGGTVGNNQSKRDVNENAALPEGGHISRQSGIDRDGSGKDDDVDGARSSEHTVNAAGNPKASRSGGVTSNIDGSEGRSAANNSAGGPSWVDEKWESPLHRTRVELELKLNTIYTYTISVSYTFKFTINQRTEIPIDLKDLTRPLSQPEVISLIDLKIETRPRETQVDRSYANIGFVVHRKKSVIERQFLHRGYDLPDRLFQRGQHRQNQRGIAGALGFSQGSPLATATLSYNRSDAATLGVTDSKGSELAAFLLLTQSFQGHAQVSCGLRDRRQIEQGQQIVFFI</sequence>
<dbReference type="AlphaFoldDB" id="A0AAD6ZGA7"/>
<reference evidence="2" key="1">
    <citation type="submission" date="2023-03" db="EMBL/GenBank/DDBJ databases">
        <title>Massive genome expansion in bonnet fungi (Mycena s.s.) driven by repeated elements and novel gene families across ecological guilds.</title>
        <authorList>
            <consortium name="Lawrence Berkeley National Laboratory"/>
            <person name="Harder C.B."/>
            <person name="Miyauchi S."/>
            <person name="Viragh M."/>
            <person name="Kuo A."/>
            <person name="Thoen E."/>
            <person name="Andreopoulos B."/>
            <person name="Lu D."/>
            <person name="Skrede I."/>
            <person name="Drula E."/>
            <person name="Henrissat B."/>
            <person name="Morin E."/>
            <person name="Kohler A."/>
            <person name="Barry K."/>
            <person name="LaButti K."/>
            <person name="Morin E."/>
            <person name="Salamov A."/>
            <person name="Lipzen A."/>
            <person name="Mereny Z."/>
            <person name="Hegedus B."/>
            <person name="Baldrian P."/>
            <person name="Stursova M."/>
            <person name="Weitz H."/>
            <person name="Taylor A."/>
            <person name="Grigoriev I.V."/>
            <person name="Nagy L.G."/>
            <person name="Martin F."/>
            <person name="Kauserud H."/>
        </authorList>
    </citation>
    <scope>NUCLEOTIDE SEQUENCE</scope>
    <source>
        <strain evidence="2">CBHHK002</strain>
    </source>
</reference>
<comment type="caution">
    <text evidence="2">The sequence shown here is derived from an EMBL/GenBank/DDBJ whole genome shotgun (WGS) entry which is preliminary data.</text>
</comment>
<protein>
    <submittedName>
        <fullName evidence="2">Uncharacterized protein</fullName>
    </submittedName>
</protein>
<organism evidence="2 3">
    <name type="scientific">Mycena albidolilacea</name>
    <dbReference type="NCBI Taxonomy" id="1033008"/>
    <lineage>
        <taxon>Eukaryota</taxon>
        <taxon>Fungi</taxon>
        <taxon>Dikarya</taxon>
        <taxon>Basidiomycota</taxon>
        <taxon>Agaricomycotina</taxon>
        <taxon>Agaricomycetes</taxon>
        <taxon>Agaricomycetidae</taxon>
        <taxon>Agaricales</taxon>
        <taxon>Marasmiineae</taxon>
        <taxon>Mycenaceae</taxon>
        <taxon>Mycena</taxon>
    </lineage>
</organism>
<evidence type="ECO:0000256" key="1">
    <source>
        <dbReference type="SAM" id="MobiDB-lite"/>
    </source>
</evidence>
<feature type="compositionally biased region" description="Basic and acidic residues" evidence="1">
    <location>
        <begin position="95"/>
        <end position="107"/>
    </location>
</feature>
<feature type="compositionally biased region" description="Basic residues" evidence="1">
    <location>
        <begin position="8"/>
        <end position="18"/>
    </location>
</feature>
<keyword evidence="3" id="KW-1185">Reference proteome</keyword>
<feature type="compositionally biased region" description="Polar residues" evidence="1">
    <location>
        <begin position="50"/>
        <end position="63"/>
    </location>
</feature>
<feature type="region of interest" description="Disordered" evidence="1">
    <location>
        <begin position="1"/>
        <end position="110"/>
    </location>
</feature>
<evidence type="ECO:0000313" key="2">
    <source>
        <dbReference type="EMBL" id="KAJ7320995.1"/>
    </source>
</evidence>
<feature type="compositionally biased region" description="Polar residues" evidence="1">
    <location>
        <begin position="244"/>
        <end position="255"/>
    </location>
</feature>
<feature type="region of interest" description="Disordered" evidence="1">
    <location>
        <begin position="229"/>
        <end position="338"/>
    </location>
</feature>
<gene>
    <name evidence="2" type="ORF">DFH08DRAFT_385109</name>
</gene>